<accession>A0A0F9SUQ4</accession>
<dbReference type="SUPFAM" id="SSF53335">
    <property type="entry name" value="S-adenosyl-L-methionine-dependent methyltransferases"/>
    <property type="match status" value="1"/>
</dbReference>
<reference evidence="1" key="1">
    <citation type="journal article" date="2015" name="Nature">
        <title>Complex archaea that bridge the gap between prokaryotes and eukaryotes.</title>
        <authorList>
            <person name="Spang A."/>
            <person name="Saw J.H."/>
            <person name="Jorgensen S.L."/>
            <person name="Zaremba-Niedzwiedzka K."/>
            <person name="Martijn J."/>
            <person name="Lind A.E."/>
            <person name="van Eijk R."/>
            <person name="Schleper C."/>
            <person name="Guy L."/>
            <person name="Ettema T.J."/>
        </authorList>
    </citation>
    <scope>NUCLEOTIDE SEQUENCE</scope>
</reference>
<name>A0A0F9SUQ4_9ZZZZ</name>
<proteinExistence type="predicted"/>
<gene>
    <name evidence="1" type="ORF">LCGC14_0731000</name>
</gene>
<organism evidence="1">
    <name type="scientific">marine sediment metagenome</name>
    <dbReference type="NCBI Taxonomy" id="412755"/>
    <lineage>
        <taxon>unclassified sequences</taxon>
        <taxon>metagenomes</taxon>
        <taxon>ecological metagenomes</taxon>
    </lineage>
</organism>
<dbReference type="EMBL" id="LAZR01001690">
    <property type="protein sequence ID" value="KKN40671.1"/>
    <property type="molecule type" value="Genomic_DNA"/>
</dbReference>
<sequence>MYPILKTCLGTAPNLMLEMEQEKAGNLILKIKAAAEKQYMIATERLCFRIYVLATDLAVKILEFAFELTQVNGLDSIEIPEMDGENLILLDGSLDTLISREGLNFSDQKYTLKEI</sequence>
<evidence type="ECO:0000313" key="1">
    <source>
        <dbReference type="EMBL" id="KKN40671.1"/>
    </source>
</evidence>
<protein>
    <submittedName>
        <fullName evidence="1">Uncharacterized protein</fullName>
    </submittedName>
</protein>
<comment type="caution">
    <text evidence="1">The sequence shown here is derived from an EMBL/GenBank/DDBJ whole genome shotgun (WGS) entry which is preliminary data.</text>
</comment>
<dbReference type="AlphaFoldDB" id="A0A0F9SUQ4"/>
<dbReference type="InterPro" id="IPR029063">
    <property type="entry name" value="SAM-dependent_MTases_sf"/>
</dbReference>